<accession>A0A0B3RW42</accession>
<keyword evidence="1" id="KW-0732">Signal</keyword>
<feature type="signal peptide" evidence="1">
    <location>
        <begin position="1"/>
        <end position="22"/>
    </location>
</feature>
<comment type="caution">
    <text evidence="2">The sequence shown here is derived from an EMBL/GenBank/DDBJ whole genome shotgun (WGS) entry which is preliminary data.</text>
</comment>
<dbReference type="EMBL" id="JSUQ01000001">
    <property type="protein sequence ID" value="KHQ55155.1"/>
    <property type="molecule type" value="Genomic_DNA"/>
</dbReference>
<sequence>MIRSLLAVLATTCLLASPAASDYENIFPTDSFGDTVLPLPLWMQGDRGEGYLPFGMPEIEEVARFGKTSMIAQTGRPVGRLDVSTGTGVLSCTGFLVTVDLLLTTALCAQGTPRPTGKAAEIESIRFTLGYLDKTDPENAEAFEVDTTPVEIDEALNYAVLRITSGQPGERYGTLALTHSAPLDHQPLRLYGHPLGFPQNVAYEDCWVATPAILDGDLRHTCDTLPGNEGSPLVHTLENRAIGLHLGGFGNSVEHAIPIGRILDSSRVLKPAVQD</sequence>
<dbReference type="AlphaFoldDB" id="A0A0B3RW42"/>
<reference evidence="2 3" key="1">
    <citation type="submission" date="2014-10" db="EMBL/GenBank/DDBJ databases">
        <title>Genome sequence of Ponticoccus sp. strain UMTAT08 isolated from clonal culture of toxic dinoflagellate Alexandrium tamiyavanichii.</title>
        <authorList>
            <person name="Gan H.Y."/>
            <person name="Muhd D.-D."/>
            <person name="Mohd Noor M.E."/>
            <person name="Yeong Y.S."/>
            <person name="Usup G."/>
        </authorList>
    </citation>
    <scope>NUCLEOTIDE SEQUENCE [LARGE SCALE GENOMIC DNA]</scope>
    <source>
        <strain evidence="2 3">UMTAT08</strain>
    </source>
</reference>
<dbReference type="Gene3D" id="2.40.10.10">
    <property type="entry name" value="Trypsin-like serine proteases"/>
    <property type="match status" value="2"/>
</dbReference>
<dbReference type="SUPFAM" id="SSF50494">
    <property type="entry name" value="Trypsin-like serine proteases"/>
    <property type="match status" value="1"/>
</dbReference>
<dbReference type="InterPro" id="IPR009003">
    <property type="entry name" value="Peptidase_S1_PA"/>
</dbReference>
<feature type="chain" id="PRO_5002084702" evidence="1">
    <location>
        <begin position="23"/>
        <end position="275"/>
    </location>
</feature>
<dbReference type="Proteomes" id="UP000030960">
    <property type="component" value="Unassembled WGS sequence"/>
</dbReference>
<keyword evidence="3" id="KW-1185">Reference proteome</keyword>
<dbReference type="PANTHER" id="PTHR36234:SF5">
    <property type="entry name" value="LYSYL ENDOPEPTIDASE"/>
    <property type="match status" value="1"/>
</dbReference>
<evidence type="ECO:0000313" key="2">
    <source>
        <dbReference type="EMBL" id="KHQ55155.1"/>
    </source>
</evidence>
<organism evidence="2 3">
    <name type="scientific">Mameliella alba</name>
    <dbReference type="NCBI Taxonomy" id="561184"/>
    <lineage>
        <taxon>Bacteria</taxon>
        <taxon>Pseudomonadati</taxon>
        <taxon>Pseudomonadota</taxon>
        <taxon>Alphaproteobacteria</taxon>
        <taxon>Rhodobacterales</taxon>
        <taxon>Roseobacteraceae</taxon>
        <taxon>Mameliella</taxon>
    </lineage>
</organism>
<name>A0A0B3RW42_9RHOB</name>
<dbReference type="InterPro" id="IPR043504">
    <property type="entry name" value="Peptidase_S1_PA_chymotrypsin"/>
</dbReference>
<gene>
    <name evidence="2" type="ORF">OA50_00191</name>
</gene>
<dbReference type="Pfam" id="PF13365">
    <property type="entry name" value="Trypsin_2"/>
    <property type="match status" value="1"/>
</dbReference>
<protein>
    <submittedName>
        <fullName evidence="2">N-acetylmuramoyl-L-alanine amidase, family 3</fullName>
    </submittedName>
</protein>
<dbReference type="STRING" id="561184.SAMN05216376_103195"/>
<proteinExistence type="predicted"/>
<dbReference type="PANTHER" id="PTHR36234">
    <property type="entry name" value="LYSYL ENDOPEPTIDASE"/>
    <property type="match status" value="1"/>
</dbReference>
<evidence type="ECO:0000256" key="1">
    <source>
        <dbReference type="SAM" id="SignalP"/>
    </source>
</evidence>
<evidence type="ECO:0000313" key="3">
    <source>
        <dbReference type="Proteomes" id="UP000030960"/>
    </source>
</evidence>